<dbReference type="OrthoDB" id="417697at2759"/>
<dbReference type="InterPro" id="IPR013217">
    <property type="entry name" value="Methyltransf_12"/>
</dbReference>
<dbReference type="AlphaFoldDB" id="A0A7H8QIA3"/>
<dbReference type="GO" id="GO:0032259">
    <property type="term" value="P:methylation"/>
    <property type="evidence" value="ECO:0007669"/>
    <property type="project" value="UniProtKB-KW"/>
</dbReference>
<evidence type="ECO:0000256" key="2">
    <source>
        <dbReference type="ARBA" id="ARBA00022603"/>
    </source>
</evidence>
<evidence type="ECO:0000259" key="6">
    <source>
        <dbReference type="Pfam" id="PF08242"/>
    </source>
</evidence>
<dbReference type="PANTHER" id="PTHR22809:SF11">
    <property type="entry name" value="TRNA N(3)-METHYLCYTIDINE METHYLTRANSFERASE METTL2"/>
    <property type="match status" value="1"/>
</dbReference>
<feature type="compositionally biased region" description="Basic and acidic residues" evidence="5">
    <location>
        <begin position="299"/>
        <end position="312"/>
    </location>
</feature>
<name>A0A7H8QIA3_TALRU</name>
<dbReference type="CDD" id="cd02440">
    <property type="entry name" value="AdoMet_MTases"/>
    <property type="match status" value="1"/>
</dbReference>
<evidence type="ECO:0000256" key="1">
    <source>
        <dbReference type="ARBA" id="ARBA00009725"/>
    </source>
</evidence>
<dbReference type="Proteomes" id="UP000509510">
    <property type="component" value="Chromosome I"/>
</dbReference>
<evidence type="ECO:0000313" key="7">
    <source>
        <dbReference type="EMBL" id="QKX53719.1"/>
    </source>
</evidence>
<keyword evidence="3 4" id="KW-0808">Transferase</keyword>
<comment type="similarity">
    <text evidence="1 4">Belongs to the methyltransferase superfamily. METL family.</text>
</comment>
<evidence type="ECO:0000256" key="4">
    <source>
        <dbReference type="PIRNR" id="PIRNR037755"/>
    </source>
</evidence>
<dbReference type="InterPro" id="IPR026113">
    <property type="entry name" value="METTL2/6/8-like"/>
</dbReference>
<dbReference type="GO" id="GO:0052735">
    <property type="term" value="F:tRNA (cytidine-3-)-methyltransferase activity"/>
    <property type="evidence" value="ECO:0007669"/>
    <property type="project" value="TreeGrafter"/>
</dbReference>
<dbReference type="SUPFAM" id="SSF53335">
    <property type="entry name" value="S-adenosyl-L-methionine-dependent methyltransferases"/>
    <property type="match status" value="1"/>
</dbReference>
<keyword evidence="2 4" id="KW-0489">Methyltransferase</keyword>
<organism evidence="7 8">
    <name type="scientific">Talaromyces rugulosus</name>
    <name type="common">Penicillium rugulosum</name>
    <dbReference type="NCBI Taxonomy" id="121627"/>
    <lineage>
        <taxon>Eukaryota</taxon>
        <taxon>Fungi</taxon>
        <taxon>Dikarya</taxon>
        <taxon>Ascomycota</taxon>
        <taxon>Pezizomycotina</taxon>
        <taxon>Eurotiomycetes</taxon>
        <taxon>Eurotiomycetidae</taxon>
        <taxon>Eurotiales</taxon>
        <taxon>Trichocomaceae</taxon>
        <taxon>Talaromyces</taxon>
        <taxon>Talaromyces sect. Islandici</taxon>
    </lineage>
</organism>
<dbReference type="EC" id="2.1.1.-" evidence="4"/>
<accession>A0A7H8QIA3</accession>
<evidence type="ECO:0000256" key="3">
    <source>
        <dbReference type="ARBA" id="ARBA00022679"/>
    </source>
</evidence>
<protein>
    <recommendedName>
        <fullName evidence="4">tRNA N(3)-methylcytidine methyltransferase</fullName>
        <ecNumber evidence="4">2.1.1.-</ecNumber>
    </recommendedName>
</protein>
<dbReference type="GeneID" id="55988312"/>
<dbReference type="InterPro" id="IPR029063">
    <property type="entry name" value="SAM-dependent_MTases_sf"/>
</dbReference>
<feature type="region of interest" description="Disordered" evidence="5">
    <location>
        <begin position="298"/>
        <end position="324"/>
    </location>
</feature>
<reference evidence="8" key="1">
    <citation type="submission" date="2020-06" db="EMBL/GenBank/DDBJ databases">
        <title>A chromosome-scale genome assembly of Talaromyces rugulosus W13939.</title>
        <authorList>
            <person name="Wang B."/>
            <person name="Guo L."/>
            <person name="Ye K."/>
            <person name="Wang L."/>
        </authorList>
    </citation>
    <scope>NUCLEOTIDE SEQUENCE [LARGE SCALE GENOMIC DNA]</scope>
    <source>
        <strain evidence="8">W13939</strain>
    </source>
</reference>
<feature type="domain" description="Methyltransferase type 12" evidence="6">
    <location>
        <begin position="138"/>
        <end position="243"/>
    </location>
</feature>
<evidence type="ECO:0000313" key="8">
    <source>
        <dbReference type="Proteomes" id="UP000509510"/>
    </source>
</evidence>
<dbReference type="PANTHER" id="PTHR22809">
    <property type="entry name" value="METHYLTRANSFERASE-RELATED"/>
    <property type="match status" value="1"/>
</dbReference>
<evidence type="ECO:0000256" key="5">
    <source>
        <dbReference type="SAM" id="MobiDB-lite"/>
    </source>
</evidence>
<proteinExistence type="inferred from homology"/>
<dbReference type="Gene3D" id="3.40.50.150">
    <property type="entry name" value="Vaccinia Virus protein VP39"/>
    <property type="match status" value="1"/>
</dbReference>
<gene>
    <name evidence="7" type="ORF">TRUGW13939_00799</name>
</gene>
<dbReference type="Pfam" id="PF08242">
    <property type="entry name" value="Methyltransf_12"/>
    <property type="match status" value="1"/>
</dbReference>
<dbReference type="PIRSF" id="PIRSF037755">
    <property type="entry name" value="Mettl2_prd"/>
    <property type="match status" value="1"/>
</dbReference>
<dbReference type="EMBL" id="CP055898">
    <property type="protein sequence ID" value="QKX53719.1"/>
    <property type="molecule type" value="Genomic_DNA"/>
</dbReference>
<sequence>MPALPEDGDYVTIAQLVQPPTVPASGDPSREKVKRVDPFMFGQRYLEEGTDIFKYNAWDHVDTDDDYKAYAELQYSKQRDNPASDFHKNLYNSNPAKFWDRFYKNHNQNFFKDRKWLQQEFPILAEVTKKDAGPKVVLEVGAGAGNTAFPLVKNNENEEFIVHACDYSKNAVKVMRESEDYNEKYVRADVWDVTAQGEDSLPPGLGEGSVDVIILIFIISALAPNQWDAALQNVYRLLKPGGYVLFRDYGRGDLAQVRFKKERFLDENFYCRGDGTRVYFFDDEELRNIWGRWTPEKGLQLDDPAKQDNEEKQDGDEKEPIQSTEIPENGFEVINLAKDQRLLVNRQKKLKMYRCWLQARFRKRVAGDQLEDNTPEKLAKDIETTL</sequence>
<dbReference type="KEGG" id="trg:TRUGW13939_00799"/>
<keyword evidence="8" id="KW-1185">Reference proteome</keyword>
<comment type="function">
    <text evidence="4">S-adenosyl-L-methionine-dependent methyltransferase.</text>
</comment>
<dbReference type="RefSeq" id="XP_035339898.1">
    <property type="nucleotide sequence ID" value="XM_035484005.1"/>
</dbReference>